<organism evidence="6 7">
    <name type="scientific">Komarekiella delphini-convector SJRDD-AB1</name>
    <dbReference type="NCBI Taxonomy" id="2593771"/>
    <lineage>
        <taxon>Bacteria</taxon>
        <taxon>Bacillati</taxon>
        <taxon>Cyanobacteriota</taxon>
        <taxon>Cyanophyceae</taxon>
        <taxon>Nostocales</taxon>
        <taxon>Nostocaceae</taxon>
        <taxon>Komarekiella</taxon>
        <taxon>Komarekiella delphini-convector</taxon>
    </lineage>
</organism>
<keyword evidence="2" id="KW-0238">DNA-binding</keyword>
<dbReference type="SUPFAM" id="SSF46894">
    <property type="entry name" value="C-terminal effector domain of the bipartite response regulators"/>
    <property type="match status" value="1"/>
</dbReference>
<evidence type="ECO:0000313" key="7">
    <source>
        <dbReference type="Proteomes" id="UP001165986"/>
    </source>
</evidence>
<sequence>MTVNSLQSLFQAIAHARDQHELQHHVMVKIGEYFVTYRRALFFFDQLFPPETKAQRMFQLALSIEYNPVLRYLVEHHAPVHEELLLPAGVWQVICPRSDHGHVMAGPIVNNGRLVGAIGFTRIREAPAFNTQHLADLSALCLHLSTWLAKRSVGFNPLNISRLTPREIQIAELVAQGLTNAEIGTALWIQENSVKQALKRMFRKLEVSSRAEMVAQLLSSAKLLPPNLKSSTDNYSETPVPSGKMSIASPKE</sequence>
<dbReference type="SMART" id="SM00421">
    <property type="entry name" value="HTH_LUXR"/>
    <property type="match status" value="1"/>
</dbReference>
<dbReference type="SUPFAM" id="SSF55781">
    <property type="entry name" value="GAF domain-like"/>
    <property type="match status" value="1"/>
</dbReference>
<comment type="caution">
    <text evidence="6">The sequence shown here is derived from an EMBL/GenBank/DDBJ whole genome shotgun (WGS) entry which is preliminary data.</text>
</comment>
<dbReference type="PROSITE" id="PS50043">
    <property type="entry name" value="HTH_LUXR_2"/>
    <property type="match status" value="1"/>
</dbReference>
<evidence type="ECO:0000259" key="5">
    <source>
        <dbReference type="PROSITE" id="PS50043"/>
    </source>
</evidence>
<evidence type="ECO:0000313" key="6">
    <source>
        <dbReference type="EMBL" id="MBD6615183.1"/>
    </source>
</evidence>
<dbReference type="AlphaFoldDB" id="A0AA40STV6"/>
<dbReference type="PROSITE" id="PS00622">
    <property type="entry name" value="HTH_LUXR_1"/>
    <property type="match status" value="1"/>
</dbReference>
<dbReference type="InterPro" id="IPR000792">
    <property type="entry name" value="Tscrpt_reg_LuxR_C"/>
</dbReference>
<dbReference type="CDD" id="cd06170">
    <property type="entry name" value="LuxR_C_like"/>
    <property type="match status" value="1"/>
</dbReference>
<dbReference type="Gene3D" id="1.10.10.10">
    <property type="entry name" value="Winged helix-like DNA-binding domain superfamily/Winged helix DNA-binding domain"/>
    <property type="match status" value="1"/>
</dbReference>
<dbReference type="PANTHER" id="PTHR44688">
    <property type="entry name" value="DNA-BINDING TRANSCRIPTIONAL ACTIVATOR DEVR_DOSR"/>
    <property type="match status" value="1"/>
</dbReference>
<accession>A0AA40STV6</accession>
<feature type="domain" description="HTH luxR-type" evidence="5">
    <location>
        <begin position="156"/>
        <end position="221"/>
    </location>
</feature>
<keyword evidence="1" id="KW-0805">Transcription regulation</keyword>
<name>A0AA40STV6_9NOST</name>
<dbReference type="GO" id="GO:0003677">
    <property type="term" value="F:DNA binding"/>
    <property type="evidence" value="ECO:0007669"/>
    <property type="project" value="UniProtKB-KW"/>
</dbReference>
<gene>
    <name evidence="6" type="ORF">FNW02_04775</name>
</gene>
<dbReference type="InterPro" id="IPR016032">
    <property type="entry name" value="Sig_transdc_resp-reg_C-effctor"/>
</dbReference>
<dbReference type="PANTHER" id="PTHR44688:SF16">
    <property type="entry name" value="DNA-BINDING TRANSCRIPTIONAL ACTIVATOR DEVR_DOSR"/>
    <property type="match status" value="1"/>
</dbReference>
<evidence type="ECO:0000256" key="4">
    <source>
        <dbReference type="SAM" id="MobiDB-lite"/>
    </source>
</evidence>
<dbReference type="Pfam" id="PF00196">
    <property type="entry name" value="GerE"/>
    <property type="match status" value="1"/>
</dbReference>
<feature type="region of interest" description="Disordered" evidence="4">
    <location>
        <begin position="228"/>
        <end position="252"/>
    </location>
</feature>
<reference evidence="6" key="1">
    <citation type="submission" date="2019-07" db="EMBL/GenBank/DDBJ databases">
        <title>Toxilogical consequences of a new and cryptic species of cyanobacteria (Komarekiella delphini-convector) recovered from the epidermis of a bottlenose dolphin and 1500 ft. in the air.</title>
        <authorList>
            <person name="Brown A.O."/>
            <person name="Dvorak P."/>
            <person name="Villanueva C.D."/>
            <person name="Foss A.J."/>
            <person name="Garvey A.D."/>
            <person name="Gibson Q.A."/>
            <person name="Johansen J.R."/>
            <person name="Casamatta D.A."/>
        </authorList>
    </citation>
    <scope>NUCLEOTIDE SEQUENCE</scope>
    <source>
        <strain evidence="6">SJRDD-AB1</strain>
    </source>
</reference>
<dbReference type="InterPro" id="IPR036388">
    <property type="entry name" value="WH-like_DNA-bd_sf"/>
</dbReference>
<evidence type="ECO:0000256" key="1">
    <source>
        <dbReference type="ARBA" id="ARBA00023015"/>
    </source>
</evidence>
<dbReference type="GO" id="GO:0006355">
    <property type="term" value="P:regulation of DNA-templated transcription"/>
    <property type="evidence" value="ECO:0007669"/>
    <property type="project" value="InterPro"/>
</dbReference>
<keyword evidence="7" id="KW-1185">Reference proteome</keyword>
<dbReference type="RefSeq" id="WP_191756422.1">
    <property type="nucleotide sequence ID" value="NZ_VJXY01000003.1"/>
</dbReference>
<protein>
    <submittedName>
        <fullName evidence="6">LuxR family transcriptional regulator</fullName>
    </submittedName>
</protein>
<proteinExistence type="predicted"/>
<dbReference type="EMBL" id="VJXY01000003">
    <property type="protein sequence ID" value="MBD6615183.1"/>
    <property type="molecule type" value="Genomic_DNA"/>
</dbReference>
<keyword evidence="3" id="KW-0804">Transcription</keyword>
<dbReference type="Proteomes" id="UP001165986">
    <property type="component" value="Unassembled WGS sequence"/>
</dbReference>
<feature type="compositionally biased region" description="Polar residues" evidence="4">
    <location>
        <begin position="228"/>
        <end position="239"/>
    </location>
</feature>
<dbReference type="PRINTS" id="PR00038">
    <property type="entry name" value="HTHLUXR"/>
</dbReference>
<evidence type="ECO:0000256" key="2">
    <source>
        <dbReference type="ARBA" id="ARBA00023125"/>
    </source>
</evidence>
<evidence type="ECO:0000256" key="3">
    <source>
        <dbReference type="ARBA" id="ARBA00023163"/>
    </source>
</evidence>